<evidence type="ECO:0000313" key="2">
    <source>
        <dbReference type="Proteomes" id="UP001153709"/>
    </source>
</evidence>
<dbReference type="AlphaFoldDB" id="A0A9N9T1C1"/>
<sequence>MEINLKKTEYLITENTKIKQLEIEEGKQIKGTNKYQYLGFIILNKRTTEEDIKNRPGQTRDCIRKLNPVLWDKNISMKTKKKIYNTMTRSILTYGCENWTINKKTKNKIRATEMEFLRRSCRLTRRDRINNMGIKRRMGINSDIIDYIEQKRITWYGHVRRADQNRWIK</sequence>
<dbReference type="PANTHER" id="PTHR47027">
    <property type="entry name" value="REVERSE TRANSCRIPTASE DOMAIN-CONTAINING PROTEIN"/>
    <property type="match status" value="1"/>
</dbReference>
<evidence type="ECO:0008006" key="3">
    <source>
        <dbReference type="Google" id="ProtNLM"/>
    </source>
</evidence>
<protein>
    <recommendedName>
        <fullName evidence="3">Endonuclease-reverse transcriptase</fullName>
    </recommendedName>
</protein>
<evidence type="ECO:0000313" key="1">
    <source>
        <dbReference type="EMBL" id="CAG9836480.1"/>
    </source>
</evidence>
<proteinExistence type="predicted"/>
<organism evidence="1 2">
    <name type="scientific">Diabrotica balteata</name>
    <name type="common">Banded cucumber beetle</name>
    <dbReference type="NCBI Taxonomy" id="107213"/>
    <lineage>
        <taxon>Eukaryota</taxon>
        <taxon>Metazoa</taxon>
        <taxon>Ecdysozoa</taxon>
        <taxon>Arthropoda</taxon>
        <taxon>Hexapoda</taxon>
        <taxon>Insecta</taxon>
        <taxon>Pterygota</taxon>
        <taxon>Neoptera</taxon>
        <taxon>Endopterygota</taxon>
        <taxon>Coleoptera</taxon>
        <taxon>Polyphaga</taxon>
        <taxon>Cucujiformia</taxon>
        <taxon>Chrysomeloidea</taxon>
        <taxon>Chrysomelidae</taxon>
        <taxon>Galerucinae</taxon>
        <taxon>Diabroticina</taxon>
        <taxon>Diabroticites</taxon>
        <taxon>Diabrotica</taxon>
    </lineage>
</organism>
<dbReference type="PANTHER" id="PTHR47027:SF20">
    <property type="entry name" value="REVERSE TRANSCRIPTASE-LIKE PROTEIN WITH RNA-DIRECTED DNA POLYMERASE DOMAIN"/>
    <property type="match status" value="1"/>
</dbReference>
<name>A0A9N9T1C1_DIABA</name>
<gene>
    <name evidence="1" type="ORF">DIABBA_LOCUS9566</name>
</gene>
<keyword evidence="2" id="KW-1185">Reference proteome</keyword>
<reference evidence="1" key="1">
    <citation type="submission" date="2022-01" db="EMBL/GenBank/DDBJ databases">
        <authorList>
            <person name="King R."/>
        </authorList>
    </citation>
    <scope>NUCLEOTIDE SEQUENCE</scope>
</reference>
<accession>A0A9N9T1C1</accession>
<dbReference type="EMBL" id="OU898281">
    <property type="protein sequence ID" value="CAG9836480.1"/>
    <property type="molecule type" value="Genomic_DNA"/>
</dbReference>
<dbReference type="OrthoDB" id="1293503at2759"/>
<dbReference type="Proteomes" id="UP001153709">
    <property type="component" value="Chromosome 6"/>
</dbReference>